<gene>
    <name evidence="2" type="ORF">ACFFGN_13370</name>
</gene>
<name>A0ABV6QK95_9ACTN</name>
<evidence type="ECO:0000313" key="2">
    <source>
        <dbReference type="EMBL" id="MFC0625062.1"/>
    </source>
</evidence>
<dbReference type="EMBL" id="JBHLTC010000015">
    <property type="protein sequence ID" value="MFC0625062.1"/>
    <property type="molecule type" value="Genomic_DNA"/>
</dbReference>
<keyword evidence="1" id="KW-0472">Membrane</keyword>
<keyword evidence="1" id="KW-0812">Transmembrane</keyword>
<sequence length="105" mass="11662">MTANDYFVFPVLALAFIGAMVLLLRWAFSPGKGSLVRRIDATPAPRDTFGLLIDVHTATSYAEARKLVELLTAQQIRATAARTHDGWTIYVWPVDELSAREVLKS</sequence>
<reference evidence="2 3" key="1">
    <citation type="submission" date="2024-09" db="EMBL/GenBank/DDBJ databases">
        <authorList>
            <person name="Sun Q."/>
            <person name="Mori K."/>
        </authorList>
    </citation>
    <scope>NUCLEOTIDE SEQUENCE [LARGE SCALE GENOMIC DNA]</scope>
    <source>
        <strain evidence="2 3">CGMCC 1.15906</strain>
    </source>
</reference>
<evidence type="ECO:0000313" key="3">
    <source>
        <dbReference type="Proteomes" id="UP001589890"/>
    </source>
</evidence>
<organism evidence="2 3">
    <name type="scientific">Kribbella deserti</name>
    <dbReference type="NCBI Taxonomy" id="1926257"/>
    <lineage>
        <taxon>Bacteria</taxon>
        <taxon>Bacillati</taxon>
        <taxon>Actinomycetota</taxon>
        <taxon>Actinomycetes</taxon>
        <taxon>Propionibacteriales</taxon>
        <taxon>Kribbellaceae</taxon>
        <taxon>Kribbella</taxon>
    </lineage>
</organism>
<proteinExistence type="predicted"/>
<keyword evidence="3" id="KW-1185">Reference proteome</keyword>
<protein>
    <submittedName>
        <fullName evidence="2">Uncharacterized protein</fullName>
    </submittedName>
</protein>
<dbReference type="Proteomes" id="UP001589890">
    <property type="component" value="Unassembled WGS sequence"/>
</dbReference>
<keyword evidence="1" id="KW-1133">Transmembrane helix</keyword>
<comment type="caution">
    <text evidence="2">The sequence shown here is derived from an EMBL/GenBank/DDBJ whole genome shotgun (WGS) entry which is preliminary data.</text>
</comment>
<accession>A0ABV6QK95</accession>
<evidence type="ECO:0000256" key="1">
    <source>
        <dbReference type="SAM" id="Phobius"/>
    </source>
</evidence>
<dbReference type="RefSeq" id="WP_380047081.1">
    <property type="nucleotide sequence ID" value="NZ_JBHLTC010000015.1"/>
</dbReference>
<feature type="transmembrane region" description="Helical" evidence="1">
    <location>
        <begin position="6"/>
        <end position="28"/>
    </location>
</feature>